<dbReference type="InterPro" id="IPR027417">
    <property type="entry name" value="P-loop_NTPase"/>
</dbReference>
<dbReference type="SMART" id="SM00382">
    <property type="entry name" value="AAA"/>
    <property type="match status" value="1"/>
</dbReference>
<keyword evidence="4" id="KW-1185">Reference proteome</keyword>
<dbReference type="RefSeq" id="WP_190349283.1">
    <property type="nucleotide sequence ID" value="NZ_JACJPY010000004.1"/>
</dbReference>
<dbReference type="Gene3D" id="3.40.50.300">
    <property type="entry name" value="P-loop containing nucleotide triphosphate hydrolases"/>
    <property type="match status" value="1"/>
</dbReference>
<proteinExistence type="predicted"/>
<accession>A0A926Z4V4</accession>
<dbReference type="Pfam" id="PF00931">
    <property type="entry name" value="NB-ARC"/>
    <property type="match status" value="1"/>
</dbReference>
<reference evidence="3" key="2">
    <citation type="submission" date="2020-08" db="EMBL/GenBank/DDBJ databases">
        <authorList>
            <person name="Chen M."/>
            <person name="Teng W."/>
            <person name="Zhao L."/>
            <person name="Hu C."/>
            <person name="Zhou Y."/>
            <person name="Han B."/>
            <person name="Song L."/>
            <person name="Shu W."/>
        </authorList>
    </citation>
    <scope>NUCLEOTIDE SEQUENCE</scope>
    <source>
        <strain evidence="3">FACHB-1277</strain>
    </source>
</reference>
<comment type="caution">
    <text evidence="3">The sequence shown here is derived from an EMBL/GenBank/DDBJ whole genome shotgun (WGS) entry which is preliminary data.</text>
</comment>
<organism evidence="3 4">
    <name type="scientific">Pseudanabaena cinerea FACHB-1277</name>
    <dbReference type="NCBI Taxonomy" id="2949581"/>
    <lineage>
        <taxon>Bacteria</taxon>
        <taxon>Bacillati</taxon>
        <taxon>Cyanobacteriota</taxon>
        <taxon>Cyanophyceae</taxon>
        <taxon>Pseudanabaenales</taxon>
        <taxon>Pseudanabaenaceae</taxon>
        <taxon>Pseudanabaena</taxon>
        <taxon>Pseudanabaena cinerea</taxon>
    </lineage>
</organism>
<feature type="region of interest" description="Disordered" evidence="1">
    <location>
        <begin position="107"/>
        <end position="144"/>
    </location>
</feature>
<name>A0A926Z4V4_9CYAN</name>
<dbReference type="EMBL" id="JACJPY010000004">
    <property type="protein sequence ID" value="MBD2148942.1"/>
    <property type="molecule type" value="Genomic_DNA"/>
</dbReference>
<dbReference type="InterPro" id="IPR003593">
    <property type="entry name" value="AAA+_ATPase"/>
</dbReference>
<evidence type="ECO:0000313" key="4">
    <source>
        <dbReference type="Proteomes" id="UP000631421"/>
    </source>
</evidence>
<evidence type="ECO:0000259" key="2">
    <source>
        <dbReference type="SMART" id="SM00382"/>
    </source>
</evidence>
<dbReference type="PRINTS" id="PR00364">
    <property type="entry name" value="DISEASERSIST"/>
</dbReference>
<dbReference type="InterPro" id="IPR002182">
    <property type="entry name" value="NB-ARC"/>
</dbReference>
<protein>
    <recommendedName>
        <fullName evidence="2">AAA+ ATPase domain-containing protein</fullName>
    </recommendedName>
</protein>
<evidence type="ECO:0000256" key="1">
    <source>
        <dbReference type="SAM" id="MobiDB-lite"/>
    </source>
</evidence>
<evidence type="ECO:0000313" key="3">
    <source>
        <dbReference type="EMBL" id="MBD2148942.1"/>
    </source>
</evidence>
<feature type="compositionally biased region" description="Low complexity" evidence="1">
    <location>
        <begin position="134"/>
        <end position="144"/>
    </location>
</feature>
<feature type="domain" description="AAA+ ATPase" evidence="2">
    <location>
        <begin position="177"/>
        <end position="344"/>
    </location>
</feature>
<dbReference type="AlphaFoldDB" id="A0A926Z4V4"/>
<dbReference type="Proteomes" id="UP000631421">
    <property type="component" value="Unassembled WGS sequence"/>
</dbReference>
<gene>
    <name evidence="3" type="ORF">H6F44_02185</name>
</gene>
<dbReference type="GO" id="GO:0043531">
    <property type="term" value="F:ADP binding"/>
    <property type="evidence" value="ECO:0007669"/>
    <property type="project" value="InterPro"/>
</dbReference>
<reference evidence="3" key="1">
    <citation type="journal article" date="2015" name="ISME J.">
        <title>Draft Genome Sequence of Streptomyces incarnatus NRRL8089, which Produces the Nucleoside Antibiotic Sinefungin.</title>
        <authorList>
            <person name="Oshima K."/>
            <person name="Hattori M."/>
            <person name="Shimizu H."/>
            <person name="Fukuda K."/>
            <person name="Nemoto M."/>
            <person name="Inagaki K."/>
            <person name="Tamura T."/>
        </authorList>
    </citation>
    <scope>NUCLEOTIDE SEQUENCE</scope>
    <source>
        <strain evidence="3">FACHB-1277</strain>
    </source>
</reference>
<dbReference type="SUPFAM" id="SSF52540">
    <property type="entry name" value="P-loop containing nucleoside triphosphate hydrolases"/>
    <property type="match status" value="1"/>
</dbReference>
<sequence>MDTEGIVELIISKCDRCGVKLDHLDKQLLKGSLEGLTVEATYRRYALHNSCTLGYLKTNRSPKFWKKLGIVFQDLGIVTSADRLGRSNIWSYIFLLMENKNKDIHQIGNQIGVPNPEDTKNQQPATPISEPPSREQQQQSTQSSPMLLAHGELPKLLEFYGREDQLRQLEKWILTDRSRVVAIIGIGGVGKKSLAHKFIEEIQKKLPCLEPKSSNDPIDPNAFSNIVWRSLRHAPPIQELLSDLISEISDHRITPMNNIDRGISQLISLLRSQRCLLILDDWEVLLDSTRTGIYQKEYSDYSELLRQLGTNDHQSSCIVISREMPIEIVEKERLTAPIYRILRLKGLTMQAASKLLIARGFAANTPQLSDLAQHYQGHPFALQIVANIVREQFNGNIADFLRLSTLVIDDALSQLLDEQCQSLAKAELEIIYWLAIASRPVTQQQLSNWLCAENPHSSTINALESLRRRSLLQVVDPSDIVVMERSTDDLEITSQNHYTLEPVVRKYISNRFIQEFCQNMNDLIATQRLSQSGLVSSHHLVQSESPEEFQIIQRHLFLERIVANLARQWVSQDVLKVNCQAILELFAKSTIMIKGYGSDNLALLMDVIAE</sequence>